<name>A0A6J3MAR6_9PEZI</name>
<protein>
    <submittedName>
        <fullName evidence="2">Uncharacterized protein</fullName>
    </submittedName>
</protein>
<accession>A0A6J3MAR6</accession>
<gene>
    <name evidence="2" type="ORF">K489DRAFT_400550</name>
</gene>
<organism evidence="2">
    <name type="scientific">Dissoconium aciculare CBS 342.82</name>
    <dbReference type="NCBI Taxonomy" id="1314786"/>
    <lineage>
        <taxon>Eukaryota</taxon>
        <taxon>Fungi</taxon>
        <taxon>Dikarya</taxon>
        <taxon>Ascomycota</taxon>
        <taxon>Pezizomycotina</taxon>
        <taxon>Dothideomycetes</taxon>
        <taxon>Dothideomycetidae</taxon>
        <taxon>Mycosphaerellales</taxon>
        <taxon>Dissoconiaceae</taxon>
        <taxon>Dissoconium</taxon>
    </lineage>
</organism>
<keyword evidence="1" id="KW-1185">Reference proteome</keyword>
<dbReference type="OrthoDB" id="413314at2759"/>
<evidence type="ECO:0000313" key="1">
    <source>
        <dbReference type="Proteomes" id="UP000504637"/>
    </source>
</evidence>
<evidence type="ECO:0000313" key="2">
    <source>
        <dbReference type="RefSeq" id="XP_033461760.1"/>
    </source>
</evidence>
<sequence>MDNPNIFTQTYLFPFAEWVKNFRKSGKQETLRLMASEDTPVGIVDRNEAGIFAAFLLAQDDITPYHNANYNLNATEDIDLSFADRLAAETSGSRTVILSIKRALKTALEGKCMASTTSGEVVRLCTPKRAPAEMFGTMLEKQEYASRSKARTVQL</sequence>
<reference evidence="2" key="3">
    <citation type="submission" date="2025-08" db="UniProtKB">
        <authorList>
            <consortium name="RefSeq"/>
        </authorList>
    </citation>
    <scope>IDENTIFICATION</scope>
    <source>
        <strain evidence="2">CBS 342.82</strain>
    </source>
</reference>
<reference evidence="2" key="2">
    <citation type="submission" date="2020-04" db="EMBL/GenBank/DDBJ databases">
        <authorList>
            <consortium name="NCBI Genome Project"/>
        </authorList>
    </citation>
    <scope>NUCLEOTIDE SEQUENCE</scope>
    <source>
        <strain evidence="2">CBS 342.82</strain>
    </source>
</reference>
<proteinExistence type="predicted"/>
<dbReference type="AlphaFoldDB" id="A0A6J3MAR6"/>
<dbReference type="Proteomes" id="UP000504637">
    <property type="component" value="Unplaced"/>
</dbReference>
<reference evidence="2" key="1">
    <citation type="submission" date="2020-01" db="EMBL/GenBank/DDBJ databases">
        <authorList>
            <consortium name="DOE Joint Genome Institute"/>
            <person name="Haridas S."/>
            <person name="Albert R."/>
            <person name="Binder M."/>
            <person name="Bloem J."/>
            <person name="Labutti K."/>
            <person name="Salamov A."/>
            <person name="Andreopoulos B."/>
            <person name="Baker S.E."/>
            <person name="Barry K."/>
            <person name="Bills G."/>
            <person name="Bluhm B.H."/>
            <person name="Cannon C."/>
            <person name="Castanera R."/>
            <person name="Culley D.E."/>
            <person name="Daum C."/>
            <person name="Ezra D."/>
            <person name="Gonzalez J.B."/>
            <person name="Henrissat B."/>
            <person name="Kuo A."/>
            <person name="Liang C."/>
            <person name="Lipzen A."/>
            <person name="Lutzoni F."/>
            <person name="Magnuson J."/>
            <person name="Mondo S."/>
            <person name="Nolan M."/>
            <person name="Ohm R."/>
            <person name="Pangilinan J."/>
            <person name="Park H.-J."/>
            <person name="Ramirez L."/>
            <person name="Alfaro M."/>
            <person name="Sun H."/>
            <person name="Tritt A."/>
            <person name="Yoshinaga Y."/>
            <person name="Zwiers L.-H."/>
            <person name="Turgeon B.G."/>
            <person name="Goodwin S.B."/>
            <person name="Spatafora J.W."/>
            <person name="Crous P.W."/>
            <person name="Grigoriev I.V."/>
        </authorList>
    </citation>
    <scope>NUCLEOTIDE SEQUENCE</scope>
    <source>
        <strain evidence="2">CBS 342.82</strain>
    </source>
</reference>
<dbReference type="RefSeq" id="XP_033461760.1">
    <property type="nucleotide sequence ID" value="XM_033606996.1"/>
</dbReference>
<dbReference type="GeneID" id="54364796"/>